<evidence type="ECO:0000313" key="3">
    <source>
        <dbReference type="Proteomes" id="UP000001940"/>
    </source>
</evidence>
<dbReference type="AGR" id="WB:WBGene00009761"/>
<proteinExistence type="predicted"/>
<name>Q9XV20_CAEEL</name>
<dbReference type="UCSC" id="F46B3.8">
    <property type="organism name" value="c. elegans"/>
</dbReference>
<keyword evidence="1" id="KW-0732">Signal</keyword>
<dbReference type="KEGG" id="cel:CELE_F46B3.8"/>
<dbReference type="HOGENOM" id="CLU_077488_0_0_1"/>
<dbReference type="PANTHER" id="PTHR47921">
    <property type="entry name" value="PROTEIN CBG14847-RELATED"/>
    <property type="match status" value="1"/>
</dbReference>
<evidence type="ECO:0000256" key="1">
    <source>
        <dbReference type="SAM" id="SignalP"/>
    </source>
</evidence>
<accession>Q9XV20</accession>
<organism evidence="2 3">
    <name type="scientific">Caenorhabditis elegans</name>
    <dbReference type="NCBI Taxonomy" id="6239"/>
    <lineage>
        <taxon>Eukaryota</taxon>
        <taxon>Metazoa</taxon>
        <taxon>Ecdysozoa</taxon>
        <taxon>Nematoda</taxon>
        <taxon>Chromadorea</taxon>
        <taxon>Rhabditida</taxon>
        <taxon>Rhabditina</taxon>
        <taxon>Rhabditomorpha</taxon>
        <taxon>Rhabditoidea</taxon>
        <taxon>Rhabditidae</taxon>
        <taxon>Peloderinae</taxon>
        <taxon>Caenorhabditis</taxon>
    </lineage>
</organism>
<dbReference type="InterPro" id="IPR005044">
    <property type="entry name" value="DUF282_CAE_spp"/>
</dbReference>
<feature type="chain" id="PRO_5012994639" evidence="1">
    <location>
        <begin position="16"/>
        <end position="134"/>
    </location>
</feature>
<evidence type="ECO:0000313" key="4">
    <source>
        <dbReference type="WormBase" id="F46B3.8"/>
    </source>
</evidence>
<dbReference type="PaxDb" id="6239-F46B3.8"/>
<sequence length="134" mass="14450">MLIFLVFHFVEAIFACIPTQETEPITPKCSSCSPVYETGCMGYNMPTTTDWCAIVTVTYTYTPGLPEDMCTANVICPAGTKPQYLSDNGYGMTAYVDGDNGAISCDETGYAIGQWGASIGGSEDTFTKMRCQVV</sequence>
<gene>
    <name evidence="2" type="ORF">CELE_F46B3.8</name>
    <name evidence="2 4" type="ORF">F46B3.8</name>
</gene>
<dbReference type="InParanoid" id="Q9XV20"/>
<dbReference type="AlphaFoldDB" id="Q9XV20"/>
<dbReference type="OrthoDB" id="5789930at2759"/>
<feature type="signal peptide" evidence="1">
    <location>
        <begin position="1"/>
        <end position="15"/>
    </location>
</feature>
<dbReference type="EMBL" id="BX284605">
    <property type="protein sequence ID" value="CAB04399.1"/>
    <property type="molecule type" value="Genomic_DNA"/>
</dbReference>
<keyword evidence="3" id="KW-1185">Reference proteome</keyword>
<protein>
    <submittedName>
        <fullName evidence="2">CW domain-containing protein</fullName>
    </submittedName>
</protein>
<dbReference type="PIR" id="T22275">
    <property type="entry name" value="T22275"/>
</dbReference>
<dbReference type="GeneID" id="185833"/>
<evidence type="ECO:0000313" key="2">
    <source>
        <dbReference type="EMBL" id="CAB04399.1"/>
    </source>
</evidence>
<dbReference type="PANTHER" id="PTHR47921:SF4">
    <property type="entry name" value="C6 DOMAIN-CONTAINING PROTEIN-RELATED"/>
    <property type="match status" value="1"/>
</dbReference>
<dbReference type="WormBase" id="F46B3.8">
    <property type="protein sequence ID" value="CE18690"/>
    <property type="gene ID" value="WBGene00009761"/>
</dbReference>
<dbReference type="PhylomeDB" id="Q9XV20"/>
<dbReference type="CTD" id="185833"/>
<reference evidence="2 3" key="1">
    <citation type="journal article" date="1998" name="Science">
        <title>Genome sequence of the nematode C. elegans: a platform for investigating biology.</title>
        <authorList>
            <consortium name="The C. elegans sequencing consortium"/>
            <person name="Sulson J.E."/>
            <person name="Waterston R."/>
        </authorList>
    </citation>
    <scope>NUCLEOTIDE SEQUENCE [LARGE SCALE GENOMIC DNA]</scope>
    <source>
        <strain evidence="2 3">Bristol N2</strain>
    </source>
</reference>
<dbReference type="Proteomes" id="UP000001940">
    <property type="component" value="Chromosome V"/>
</dbReference>
<dbReference type="RefSeq" id="NP_507979.1">
    <property type="nucleotide sequence ID" value="NM_075578.1"/>
</dbReference>
<dbReference type="Pfam" id="PF03380">
    <property type="entry name" value="DUF282"/>
    <property type="match status" value="1"/>
</dbReference>